<evidence type="ECO:0000259" key="1">
    <source>
        <dbReference type="PROSITE" id="PS50931"/>
    </source>
</evidence>
<organism evidence="2 3">
    <name type="scientific">Klebsiella pneumoniae</name>
    <dbReference type="NCBI Taxonomy" id="573"/>
    <lineage>
        <taxon>Bacteria</taxon>
        <taxon>Pseudomonadati</taxon>
        <taxon>Pseudomonadota</taxon>
        <taxon>Gammaproteobacteria</taxon>
        <taxon>Enterobacterales</taxon>
        <taxon>Enterobacteriaceae</taxon>
        <taxon>Klebsiella/Raoultella group</taxon>
        <taxon>Klebsiella</taxon>
        <taxon>Klebsiella pneumoniae complex</taxon>
    </lineage>
</organism>
<dbReference type="Gene3D" id="1.10.10.10">
    <property type="entry name" value="Winged helix-like DNA-binding domain superfamily/Winged helix DNA-binding domain"/>
    <property type="match status" value="1"/>
</dbReference>
<reference evidence="2 3" key="1">
    <citation type="submission" date="2018-06" db="EMBL/GenBank/DDBJ databases">
        <authorList>
            <consortium name="Pathogen Informatics"/>
            <person name="Doyle S."/>
        </authorList>
    </citation>
    <scope>NUCLEOTIDE SEQUENCE [LARGE SCALE GENOMIC DNA]</scope>
    <source>
        <strain evidence="2 3">NCTC8849</strain>
    </source>
</reference>
<protein>
    <submittedName>
        <fullName evidence="2">LysR family transcriptional regulator</fullName>
    </submittedName>
</protein>
<evidence type="ECO:0000313" key="2">
    <source>
        <dbReference type="EMBL" id="STT54593.1"/>
    </source>
</evidence>
<sequence length="130" mass="13777">MADASSVDFRALQLFIAVYDNQSFSVVARREGVSPSLISRTIQQLEDALGQQLFYRNTRAVVPTEAGTPFRSVRPGTTGTVRRRATGVTGSGTGSRRTGADQCAGLFWSAAYRLLASGTGGPASQNCSLT</sequence>
<gene>
    <name evidence="2" type="primary">catM_1</name>
    <name evidence="2" type="ORF">NCTC8849_03181</name>
</gene>
<feature type="domain" description="HTH lysR-type" evidence="1">
    <location>
        <begin position="7"/>
        <end position="64"/>
    </location>
</feature>
<name>A0A377WIV1_KLEPN</name>
<dbReference type="InterPro" id="IPR050950">
    <property type="entry name" value="HTH-type_LysR_regulators"/>
</dbReference>
<dbReference type="PANTHER" id="PTHR30419:SF8">
    <property type="entry name" value="NITROGEN ASSIMILATION TRANSCRIPTIONAL ACTIVATOR-RELATED"/>
    <property type="match status" value="1"/>
</dbReference>
<dbReference type="SUPFAM" id="SSF46785">
    <property type="entry name" value="Winged helix' DNA-binding domain"/>
    <property type="match status" value="1"/>
</dbReference>
<dbReference type="Proteomes" id="UP000254799">
    <property type="component" value="Unassembled WGS sequence"/>
</dbReference>
<dbReference type="AlphaFoldDB" id="A0A377WIV1"/>
<dbReference type="EMBL" id="UGLC01000002">
    <property type="protein sequence ID" value="STT54593.1"/>
    <property type="molecule type" value="Genomic_DNA"/>
</dbReference>
<dbReference type="InterPro" id="IPR036388">
    <property type="entry name" value="WH-like_DNA-bd_sf"/>
</dbReference>
<dbReference type="InterPro" id="IPR036390">
    <property type="entry name" value="WH_DNA-bd_sf"/>
</dbReference>
<evidence type="ECO:0000313" key="3">
    <source>
        <dbReference type="Proteomes" id="UP000254799"/>
    </source>
</evidence>
<dbReference type="Pfam" id="PF00126">
    <property type="entry name" value="HTH_1"/>
    <property type="match status" value="1"/>
</dbReference>
<dbReference type="GO" id="GO:0003700">
    <property type="term" value="F:DNA-binding transcription factor activity"/>
    <property type="evidence" value="ECO:0007669"/>
    <property type="project" value="InterPro"/>
</dbReference>
<dbReference type="GO" id="GO:0005829">
    <property type="term" value="C:cytosol"/>
    <property type="evidence" value="ECO:0007669"/>
    <property type="project" value="TreeGrafter"/>
</dbReference>
<dbReference type="PANTHER" id="PTHR30419">
    <property type="entry name" value="HTH-TYPE TRANSCRIPTIONAL REGULATOR YBHD"/>
    <property type="match status" value="1"/>
</dbReference>
<proteinExistence type="predicted"/>
<accession>A0A377WIV1</accession>
<dbReference type="PROSITE" id="PS50931">
    <property type="entry name" value="HTH_LYSR"/>
    <property type="match status" value="1"/>
</dbReference>
<dbReference type="InterPro" id="IPR000847">
    <property type="entry name" value="LysR_HTH_N"/>
</dbReference>